<dbReference type="Proteomes" id="UP000225706">
    <property type="component" value="Unassembled WGS sequence"/>
</dbReference>
<dbReference type="SUPFAM" id="SSF56672">
    <property type="entry name" value="DNA/RNA polymerases"/>
    <property type="match status" value="1"/>
</dbReference>
<dbReference type="InterPro" id="IPR043502">
    <property type="entry name" value="DNA/RNA_pol_sf"/>
</dbReference>
<dbReference type="PANTHER" id="PTHR47510">
    <property type="entry name" value="REVERSE TRANSCRIPTASE DOMAIN-CONTAINING PROTEIN"/>
    <property type="match status" value="1"/>
</dbReference>
<evidence type="ECO:0000313" key="3">
    <source>
        <dbReference type="Proteomes" id="UP000225706"/>
    </source>
</evidence>
<evidence type="ECO:0000259" key="1">
    <source>
        <dbReference type="PROSITE" id="PS50878"/>
    </source>
</evidence>
<protein>
    <submittedName>
        <fullName evidence="2">Putative RNA-directed DNA polymerase from transposon BS</fullName>
    </submittedName>
</protein>
<comment type="caution">
    <text evidence="2">The sequence shown here is derived from an EMBL/GenBank/DDBJ whole genome shotgun (WGS) entry which is preliminary data.</text>
</comment>
<reference evidence="3" key="1">
    <citation type="journal article" date="2017" name="bioRxiv">
        <title>Comparative analysis of the genomes of Stylophora pistillata and Acropora digitifera provides evidence for extensive differences between species of corals.</title>
        <authorList>
            <person name="Voolstra C.R."/>
            <person name="Li Y."/>
            <person name="Liew Y.J."/>
            <person name="Baumgarten S."/>
            <person name="Zoccola D."/>
            <person name="Flot J.-F."/>
            <person name="Tambutte S."/>
            <person name="Allemand D."/>
            <person name="Aranda M."/>
        </authorList>
    </citation>
    <scope>NUCLEOTIDE SEQUENCE [LARGE SCALE GENOMIC DNA]</scope>
</reference>
<name>A0A2B4RWW5_STYPI</name>
<organism evidence="2 3">
    <name type="scientific">Stylophora pistillata</name>
    <name type="common">Smooth cauliflower coral</name>
    <dbReference type="NCBI Taxonomy" id="50429"/>
    <lineage>
        <taxon>Eukaryota</taxon>
        <taxon>Metazoa</taxon>
        <taxon>Cnidaria</taxon>
        <taxon>Anthozoa</taxon>
        <taxon>Hexacorallia</taxon>
        <taxon>Scleractinia</taxon>
        <taxon>Astrocoeniina</taxon>
        <taxon>Pocilloporidae</taxon>
        <taxon>Stylophora</taxon>
    </lineage>
</organism>
<dbReference type="GO" id="GO:0003964">
    <property type="term" value="F:RNA-directed DNA polymerase activity"/>
    <property type="evidence" value="ECO:0007669"/>
    <property type="project" value="UniProtKB-KW"/>
</dbReference>
<dbReference type="InterPro" id="IPR036691">
    <property type="entry name" value="Endo/exonu/phosph_ase_sf"/>
</dbReference>
<keyword evidence="2" id="KW-0548">Nucleotidyltransferase</keyword>
<gene>
    <name evidence="2" type="primary">RTase</name>
    <name evidence="2" type="ORF">AWC38_SpisGene14729</name>
</gene>
<dbReference type="EMBL" id="LSMT01000302">
    <property type="protein sequence ID" value="PFX20818.1"/>
    <property type="molecule type" value="Genomic_DNA"/>
</dbReference>
<dbReference type="OrthoDB" id="5960351at2759"/>
<keyword evidence="3" id="KW-1185">Reference proteome</keyword>
<dbReference type="Pfam" id="PF00078">
    <property type="entry name" value="RVT_1"/>
    <property type="match status" value="1"/>
</dbReference>
<dbReference type="AlphaFoldDB" id="A0A2B4RWW5"/>
<dbReference type="InterPro" id="IPR000477">
    <property type="entry name" value="RT_dom"/>
</dbReference>
<keyword evidence="2" id="KW-0808">Transferase</keyword>
<dbReference type="Gene3D" id="3.60.10.10">
    <property type="entry name" value="Endonuclease/exonuclease/phosphatase"/>
    <property type="match status" value="1"/>
</dbReference>
<keyword evidence="2" id="KW-0695">RNA-directed DNA polymerase</keyword>
<accession>A0A2B4RWW5</accession>
<dbReference type="PROSITE" id="PS50878">
    <property type="entry name" value="RT_POL"/>
    <property type="match status" value="1"/>
</dbReference>
<sequence length="611" mass="69162">MMNMNSRRLDRLHKGGGGICAYVRKDLKSSILKELSSISDRNFHQLWINVQCKKLKSIIICVTYRPDDSPLSSFEEVLKPSYIQALLLDKPITILGDLNGDGLKKTGTEFKALEKFYTDMNLKQLITKPTRITATTQSLLDVILVSSNNPVCDSDVIHRPISDHSIVFVKVMAKKPKTTPQYTPQYITTRSYKKYNADLFVTDLAKEADSLLSIFDQTDVDSKLNILNDTLQSVLSLHAPVKQIKLRNRPCPFFNQEIKDLMRSRDLLLKQYIQSHHDTEWINFKHSRDLVKKTLQEAKRDYTFEEVTANKNNSGSLWKIINRAIPSKDKQRPAFTKDLTVLANKFYQFLAKVGLNAADAVQRLREEHDITVRDSSSETDTDTSSMESFNLRTVSLKEVRQIVTSLPMNKSPGPDKIIARVLKDSLPVILGPFTDIINCSILTSTFPFNWKEAEVIAILKDGDHEKAANNRPISMLAVVSKVLERIVLNQFSAYLTKNNRLTTHQSGNKNVHSTETLDILLTDNIPEAMDKKLITALVLLDLSKAFDSIDHARLLHKLFTIGASHSTVKWFKSYLTGRRQYVRIGSAYSDTLPITHGVPQGAILSPLLFCI</sequence>
<dbReference type="SUPFAM" id="SSF56219">
    <property type="entry name" value="DNase I-like"/>
    <property type="match status" value="1"/>
</dbReference>
<proteinExistence type="predicted"/>
<dbReference type="PANTHER" id="PTHR47510:SF3">
    <property type="entry name" value="ENDO_EXONUCLEASE_PHOSPHATASE DOMAIN-CONTAINING PROTEIN"/>
    <property type="match status" value="1"/>
</dbReference>
<evidence type="ECO:0000313" key="2">
    <source>
        <dbReference type="EMBL" id="PFX20818.1"/>
    </source>
</evidence>
<feature type="domain" description="Reverse transcriptase" evidence="1">
    <location>
        <begin position="439"/>
        <end position="611"/>
    </location>
</feature>